<evidence type="ECO:0000313" key="4">
    <source>
        <dbReference type="Proteomes" id="UP000282028"/>
    </source>
</evidence>
<dbReference type="InterPro" id="IPR023753">
    <property type="entry name" value="FAD/NAD-binding_dom"/>
</dbReference>
<dbReference type="OrthoDB" id="9776839at2"/>
<dbReference type="PRINTS" id="PR00368">
    <property type="entry name" value="FADPNR"/>
</dbReference>
<feature type="domain" description="FAD/NAD(P)-binding" evidence="2">
    <location>
        <begin position="4"/>
        <end position="161"/>
    </location>
</feature>
<sequence length="400" mass="42315">MLDSLIIGAGPAGLAAAVASARQGLRVRVVDEFYQPGGRLLGQLHQEPDGTWWNGLAEAARLQQEAVEAGAEIRCGVSVFHVTRQDTSWIVSTSEGVMEASMLLIATGASETPVPIPGWTLPGVMSIGAAQVMTNVQRVRVGTRGVIIGINILSVAIARELLLAEVKVDRMILPAHSVISGDASHPVAVMQSMLRIAHLAPSPLIRMGSKWMKSTWMQRLGTALYPSRGFSMWGIPIQLRTAALAIIGVNQVEGVRIAHITPDGQPVSGTEQIIPADFVCIAGELSPLAELAAVAGCPFAYVPSLGGHIPIHNERMQTPLDGLYVAGNITGIESAKVALAQGTAAGMSMAFSHGSLRDPHVLSDSIKQIEIVRNNATLQFHPGIRAGRMQVGLMAAERSL</sequence>
<dbReference type="InterPro" id="IPR051691">
    <property type="entry name" value="Metab_Enz_Cyan_OpOx_G3PDH"/>
</dbReference>
<gene>
    <name evidence="3" type="ORF">EDM52_15490</name>
</gene>
<evidence type="ECO:0000256" key="1">
    <source>
        <dbReference type="ARBA" id="ARBA00023002"/>
    </source>
</evidence>
<dbReference type="Pfam" id="PF07992">
    <property type="entry name" value="Pyr_redox_2"/>
    <property type="match status" value="1"/>
</dbReference>
<accession>A0A3M8C8D5</accession>
<proteinExistence type="predicted"/>
<keyword evidence="4" id="KW-1185">Reference proteome</keyword>
<comment type="caution">
    <text evidence="3">The sequence shown here is derived from an EMBL/GenBank/DDBJ whole genome shotgun (WGS) entry which is preliminary data.</text>
</comment>
<dbReference type="Gene3D" id="3.50.50.60">
    <property type="entry name" value="FAD/NAD(P)-binding domain"/>
    <property type="match status" value="3"/>
</dbReference>
<dbReference type="SUPFAM" id="SSF51905">
    <property type="entry name" value="FAD/NAD(P)-binding domain"/>
    <property type="match status" value="1"/>
</dbReference>
<dbReference type="PRINTS" id="PR00469">
    <property type="entry name" value="PNDRDTASEII"/>
</dbReference>
<dbReference type="Proteomes" id="UP000282028">
    <property type="component" value="Unassembled WGS sequence"/>
</dbReference>
<dbReference type="PANTHER" id="PTHR42949">
    <property type="entry name" value="ANAEROBIC GLYCEROL-3-PHOSPHATE DEHYDROGENASE SUBUNIT B"/>
    <property type="match status" value="1"/>
</dbReference>
<dbReference type="PANTHER" id="PTHR42949:SF3">
    <property type="entry name" value="ANAEROBIC GLYCEROL-3-PHOSPHATE DEHYDROGENASE SUBUNIT B"/>
    <property type="match status" value="1"/>
</dbReference>
<protein>
    <submittedName>
        <fullName evidence="3">FAD-dependent oxidoreductase</fullName>
    </submittedName>
</protein>
<evidence type="ECO:0000313" key="3">
    <source>
        <dbReference type="EMBL" id="RNB71637.1"/>
    </source>
</evidence>
<dbReference type="GO" id="GO:0016491">
    <property type="term" value="F:oxidoreductase activity"/>
    <property type="evidence" value="ECO:0007669"/>
    <property type="project" value="UniProtKB-KW"/>
</dbReference>
<dbReference type="EMBL" id="RHHR01000028">
    <property type="protein sequence ID" value="RNB71637.1"/>
    <property type="molecule type" value="Genomic_DNA"/>
</dbReference>
<dbReference type="AlphaFoldDB" id="A0A3M8C8D5"/>
<reference evidence="3 4" key="1">
    <citation type="submission" date="2018-10" db="EMBL/GenBank/DDBJ databases">
        <title>Phylogenomics of Brevibacillus.</title>
        <authorList>
            <person name="Dunlap C."/>
        </authorList>
    </citation>
    <scope>NUCLEOTIDE SEQUENCE [LARGE SCALE GENOMIC DNA]</scope>
    <source>
        <strain evidence="3 4">JCM 12215</strain>
    </source>
</reference>
<organism evidence="3 4">
    <name type="scientific">Brevibacillus invocatus</name>
    <dbReference type="NCBI Taxonomy" id="173959"/>
    <lineage>
        <taxon>Bacteria</taxon>
        <taxon>Bacillati</taxon>
        <taxon>Bacillota</taxon>
        <taxon>Bacilli</taxon>
        <taxon>Bacillales</taxon>
        <taxon>Paenibacillaceae</taxon>
        <taxon>Brevibacillus</taxon>
    </lineage>
</organism>
<dbReference type="RefSeq" id="WP_122909878.1">
    <property type="nucleotide sequence ID" value="NZ_CBCSBE010000007.1"/>
</dbReference>
<evidence type="ECO:0000259" key="2">
    <source>
        <dbReference type="Pfam" id="PF07992"/>
    </source>
</evidence>
<dbReference type="InterPro" id="IPR036188">
    <property type="entry name" value="FAD/NAD-bd_sf"/>
</dbReference>
<keyword evidence="1" id="KW-0560">Oxidoreductase</keyword>
<name>A0A3M8C8D5_9BACL</name>